<dbReference type="EMBL" id="KQ976619">
    <property type="protein sequence ID" value="KYM79104.1"/>
    <property type="molecule type" value="Genomic_DNA"/>
</dbReference>
<proteinExistence type="predicted"/>
<sequence>MKSTRNPVAYNHGLLGEGAGRIASIPQ</sequence>
<organism evidence="1 2">
    <name type="scientific">Atta colombica</name>
    <dbReference type="NCBI Taxonomy" id="520822"/>
    <lineage>
        <taxon>Eukaryota</taxon>
        <taxon>Metazoa</taxon>
        <taxon>Ecdysozoa</taxon>
        <taxon>Arthropoda</taxon>
        <taxon>Hexapoda</taxon>
        <taxon>Insecta</taxon>
        <taxon>Pterygota</taxon>
        <taxon>Neoptera</taxon>
        <taxon>Endopterygota</taxon>
        <taxon>Hymenoptera</taxon>
        <taxon>Apocrita</taxon>
        <taxon>Aculeata</taxon>
        <taxon>Formicoidea</taxon>
        <taxon>Formicidae</taxon>
        <taxon>Myrmicinae</taxon>
        <taxon>Atta</taxon>
    </lineage>
</organism>
<keyword evidence="2" id="KW-1185">Reference proteome</keyword>
<protein>
    <submittedName>
        <fullName evidence="1">Uncharacterized protein</fullName>
    </submittedName>
</protein>
<evidence type="ECO:0000313" key="2">
    <source>
        <dbReference type="Proteomes" id="UP000078540"/>
    </source>
</evidence>
<reference evidence="1 2" key="1">
    <citation type="submission" date="2015-09" db="EMBL/GenBank/DDBJ databases">
        <title>Atta colombica WGS genome.</title>
        <authorList>
            <person name="Nygaard S."/>
            <person name="Hu H."/>
            <person name="Boomsma J."/>
            <person name="Zhang G."/>
        </authorList>
    </citation>
    <scope>NUCLEOTIDE SEQUENCE [LARGE SCALE GENOMIC DNA]</scope>
    <source>
        <strain evidence="1">Treedump-2</strain>
        <tissue evidence="1">Whole body</tissue>
    </source>
</reference>
<accession>A0A151I0E2</accession>
<evidence type="ECO:0000313" key="1">
    <source>
        <dbReference type="EMBL" id="KYM79104.1"/>
    </source>
</evidence>
<dbReference type="AlphaFoldDB" id="A0A151I0E2"/>
<name>A0A151I0E2_9HYME</name>
<dbReference type="Proteomes" id="UP000078540">
    <property type="component" value="Unassembled WGS sequence"/>
</dbReference>
<gene>
    <name evidence="1" type="ORF">ALC53_10441</name>
</gene>